<evidence type="ECO:0000256" key="14">
    <source>
        <dbReference type="NCBIfam" id="TIGR02146"/>
    </source>
</evidence>
<comment type="caution">
    <text evidence="16">The sequence shown here is derived from an EMBL/GenBank/DDBJ whole genome shotgun (WGS) entry which is preliminary data.</text>
</comment>
<comment type="catalytic activity">
    <reaction evidence="13">
        <text>acetyl-CoA + 2-oxoglutarate + H2O = (2R)-homocitrate + CoA + H(+)</text>
        <dbReference type="Rhea" id="RHEA:12929"/>
        <dbReference type="ChEBI" id="CHEBI:15377"/>
        <dbReference type="ChEBI" id="CHEBI:15378"/>
        <dbReference type="ChEBI" id="CHEBI:16810"/>
        <dbReference type="ChEBI" id="CHEBI:57287"/>
        <dbReference type="ChEBI" id="CHEBI:57288"/>
        <dbReference type="ChEBI" id="CHEBI:58884"/>
        <dbReference type="EC" id="2.3.3.14"/>
    </reaction>
    <physiologicalReaction direction="left-to-right" evidence="13">
        <dbReference type="Rhea" id="RHEA:12930"/>
    </physiologicalReaction>
</comment>
<dbReference type="GO" id="GO:0004410">
    <property type="term" value="F:homocitrate synthase activity"/>
    <property type="evidence" value="ECO:0007669"/>
    <property type="project" value="UniProtKB-EC"/>
</dbReference>
<evidence type="ECO:0000256" key="5">
    <source>
        <dbReference type="ARBA" id="ARBA00006361"/>
    </source>
</evidence>
<keyword evidence="11" id="KW-0457">Lysine biosynthesis</keyword>
<evidence type="ECO:0000256" key="3">
    <source>
        <dbReference type="ARBA" id="ARBA00003715"/>
    </source>
</evidence>
<dbReference type="NCBIfam" id="TIGR02146">
    <property type="entry name" value="LysS_fung_arch"/>
    <property type="match status" value="1"/>
</dbReference>
<name>A0A8G2FWQ6_PICTO</name>
<dbReference type="Gene3D" id="1.10.238.260">
    <property type="match status" value="1"/>
</dbReference>
<reference evidence="16 17" key="1">
    <citation type="submission" date="2017-04" db="EMBL/GenBank/DDBJ databases">
        <authorList>
            <person name="Varghese N."/>
            <person name="Submissions S."/>
        </authorList>
    </citation>
    <scope>NUCLEOTIDE SEQUENCE [LARGE SCALE GENOMIC DNA]</scope>
    <source>
        <strain evidence="16 17">DSM 9789</strain>
    </source>
</reference>
<dbReference type="Pfam" id="PF00682">
    <property type="entry name" value="HMGL-like"/>
    <property type="match status" value="1"/>
</dbReference>
<dbReference type="InterPro" id="IPR013785">
    <property type="entry name" value="Aldolase_TIM"/>
</dbReference>
<proteinExistence type="inferred from homology"/>
<dbReference type="InterPro" id="IPR011872">
    <property type="entry name" value="Homocitrate_synth"/>
</dbReference>
<evidence type="ECO:0000256" key="10">
    <source>
        <dbReference type="ARBA" id="ARBA00022842"/>
    </source>
</evidence>
<gene>
    <name evidence="16" type="ORF">SAMN02745355_0794</name>
</gene>
<keyword evidence="10" id="KW-0460">Magnesium</keyword>
<dbReference type="InterPro" id="IPR054691">
    <property type="entry name" value="LeuA/HCS_post-cat"/>
</dbReference>
<dbReference type="InterPro" id="IPR002034">
    <property type="entry name" value="AIPM/Hcit_synth_CS"/>
</dbReference>
<evidence type="ECO:0000256" key="7">
    <source>
        <dbReference type="ARBA" id="ARBA00022605"/>
    </source>
</evidence>
<keyword evidence="17" id="KW-1185">Reference proteome</keyword>
<feature type="domain" description="Pyruvate carboxyltransferase" evidence="15">
    <location>
        <begin position="2"/>
        <end position="257"/>
    </location>
</feature>
<evidence type="ECO:0000256" key="11">
    <source>
        <dbReference type="ARBA" id="ARBA00023154"/>
    </source>
</evidence>
<dbReference type="CDD" id="cd07940">
    <property type="entry name" value="DRE_TIM_IPMS"/>
    <property type="match status" value="1"/>
</dbReference>
<comment type="cofactor">
    <cofactor evidence="1">
        <name>Mn(2+)</name>
        <dbReference type="ChEBI" id="CHEBI:29035"/>
    </cofactor>
</comment>
<evidence type="ECO:0000256" key="2">
    <source>
        <dbReference type="ARBA" id="ARBA00001946"/>
    </source>
</evidence>
<keyword evidence="8" id="KW-0808">Transferase</keyword>
<dbReference type="GO" id="GO:0046872">
    <property type="term" value="F:metal ion binding"/>
    <property type="evidence" value="ECO:0007669"/>
    <property type="project" value="UniProtKB-KW"/>
</dbReference>
<dbReference type="Proteomes" id="UP000192315">
    <property type="component" value="Unassembled WGS sequence"/>
</dbReference>
<evidence type="ECO:0000259" key="15">
    <source>
        <dbReference type="PROSITE" id="PS50991"/>
    </source>
</evidence>
<accession>A0A8G2FWQ6</accession>
<evidence type="ECO:0000256" key="6">
    <source>
        <dbReference type="ARBA" id="ARBA00012974"/>
    </source>
</evidence>
<dbReference type="GO" id="GO:0019878">
    <property type="term" value="P:lysine biosynthetic process via aminoadipic acid"/>
    <property type="evidence" value="ECO:0007669"/>
    <property type="project" value="UniProtKB-UniPathway"/>
</dbReference>
<evidence type="ECO:0000256" key="9">
    <source>
        <dbReference type="ARBA" id="ARBA00022723"/>
    </source>
</evidence>
<dbReference type="InterPro" id="IPR000891">
    <property type="entry name" value="PYR_CT"/>
</dbReference>
<evidence type="ECO:0000256" key="8">
    <source>
        <dbReference type="ARBA" id="ARBA00022679"/>
    </source>
</evidence>
<evidence type="ECO:0000256" key="1">
    <source>
        <dbReference type="ARBA" id="ARBA00001936"/>
    </source>
</evidence>
<comment type="function">
    <text evidence="3">Catalyzes the condensation of the acetyl group of acetyl-CoA with 3-methyl-2-oxobutanoate (2-oxoisovalerate) to form 3-carboxy-3-hydroxy-4-methylpentanoate (2-isopropylmalate).</text>
</comment>
<dbReference type="SUPFAM" id="SSF51569">
    <property type="entry name" value="Aldolase"/>
    <property type="match status" value="1"/>
</dbReference>
<keyword evidence="7" id="KW-0028">Amino-acid biosynthesis</keyword>
<evidence type="ECO:0000256" key="12">
    <source>
        <dbReference type="ARBA" id="ARBA00023211"/>
    </source>
</evidence>
<dbReference type="Gene3D" id="3.20.20.70">
    <property type="entry name" value="Aldolase class I"/>
    <property type="match status" value="1"/>
</dbReference>
<dbReference type="PROSITE" id="PS00816">
    <property type="entry name" value="AIPM_HOMOCIT_SYNTH_2"/>
    <property type="match status" value="1"/>
</dbReference>
<dbReference type="EC" id="2.3.3.14" evidence="6 14"/>
<comment type="pathway">
    <text evidence="4">Amino-acid biosynthesis; L-lysine biosynthesis via AAA pathway; L-alpha-aminoadipate from 2-oxoglutarate: step 1/5.</text>
</comment>
<protein>
    <recommendedName>
        <fullName evidence="6 14">Homocitrate synthase</fullName>
        <ecNumber evidence="6 14">2.3.3.14</ecNumber>
    </recommendedName>
</protein>
<dbReference type="InterPro" id="IPR050073">
    <property type="entry name" value="2-IPM_HCS-like"/>
</dbReference>
<dbReference type="EMBL" id="FWYE01000002">
    <property type="protein sequence ID" value="SMD30878.1"/>
    <property type="molecule type" value="Genomic_DNA"/>
</dbReference>
<dbReference type="PANTHER" id="PTHR10277:SF63">
    <property type="entry name" value="HOMOCITRATE SYNTHASE"/>
    <property type="match status" value="1"/>
</dbReference>
<comment type="cofactor">
    <cofactor evidence="2">
        <name>Mg(2+)</name>
        <dbReference type="ChEBI" id="CHEBI:18420"/>
    </cofactor>
</comment>
<dbReference type="PANTHER" id="PTHR10277">
    <property type="entry name" value="HOMOCITRATE SYNTHASE-RELATED"/>
    <property type="match status" value="1"/>
</dbReference>
<evidence type="ECO:0000256" key="4">
    <source>
        <dbReference type="ARBA" id="ARBA00004755"/>
    </source>
</evidence>
<comment type="similarity">
    <text evidence="5">Belongs to the alpha-IPM synthase/homocitrate synthase family. Homocitrate synthase LYS20/LYS21 subfamily.</text>
</comment>
<dbReference type="PROSITE" id="PS50991">
    <property type="entry name" value="PYR_CT"/>
    <property type="match status" value="1"/>
</dbReference>
<dbReference type="GO" id="GO:0009098">
    <property type="term" value="P:L-leucine biosynthetic process"/>
    <property type="evidence" value="ECO:0007669"/>
    <property type="project" value="TreeGrafter"/>
</dbReference>
<dbReference type="Pfam" id="PF22617">
    <property type="entry name" value="HCS_D2"/>
    <property type="match status" value="1"/>
</dbReference>
<keyword evidence="9" id="KW-0479">Metal-binding</keyword>
<dbReference type="AlphaFoldDB" id="A0A8G2FWQ6"/>
<dbReference type="UniPathway" id="UPA00033">
    <property type="reaction ID" value="UER00028"/>
</dbReference>
<dbReference type="GO" id="GO:0003852">
    <property type="term" value="F:2-isopropylmalate synthase activity"/>
    <property type="evidence" value="ECO:0007669"/>
    <property type="project" value="TreeGrafter"/>
</dbReference>
<dbReference type="RefSeq" id="WP_084272739.1">
    <property type="nucleotide sequence ID" value="NZ_FWYE01000002.1"/>
</dbReference>
<evidence type="ECO:0000313" key="16">
    <source>
        <dbReference type="EMBL" id="SMD30878.1"/>
    </source>
</evidence>
<evidence type="ECO:0000313" key="17">
    <source>
        <dbReference type="Proteomes" id="UP000192315"/>
    </source>
</evidence>
<sequence length="375" mass="41523">MIGLLDSTLREGEQTPGVSFSMDARVEIARALSDAGVSMIEAGHPAVSETVLKSIKSIMELKSSGIIRSTIVAHSRAVRSDIDVAASLNIDMIAIFYGISDLHLKYKTLKTREDAIRIIVDSIDYARSYGLNVRFTAEDATRTDYNYLLDVARAARDAGAKRISIADTVGILNPDTSYKLFKMIIKDVKNVEFDIHAHNDLGMAVANSIAAYRAGATIIHSTVNGLGERSGITPTQIIGPALKYHYNEDVIDLKRLYSLSNLVEKYSGVMVPYNYPVTGKNAFTHKSGVHIAGIINKPETYEFMDPCLFGNKRYYTISSYSGRHAVITRLQELGISLNDEHLKILMKMIKNKNRELNDDELYAMAESIKRSAVSM</sequence>
<evidence type="ECO:0000256" key="13">
    <source>
        <dbReference type="ARBA" id="ARBA00048363"/>
    </source>
</evidence>
<organism evidence="16 17">
    <name type="scientific">Picrophilus torridus (strain ATCC 700027 / DSM 9790 / JCM 10055 / NBRC 100828 / KAW 2/3)</name>
    <dbReference type="NCBI Taxonomy" id="1122961"/>
    <lineage>
        <taxon>Archaea</taxon>
        <taxon>Methanobacteriati</taxon>
        <taxon>Thermoplasmatota</taxon>
        <taxon>Thermoplasmata</taxon>
        <taxon>Thermoplasmatales</taxon>
        <taxon>Picrophilaceae</taxon>
        <taxon>Picrophilus</taxon>
    </lineage>
</organism>
<keyword evidence="12" id="KW-0464">Manganese</keyword>